<keyword evidence="1" id="KW-0472">Membrane</keyword>
<organism evidence="2 3">
    <name type="scientific">Planobispora longispora</name>
    <dbReference type="NCBI Taxonomy" id="28887"/>
    <lineage>
        <taxon>Bacteria</taxon>
        <taxon>Bacillati</taxon>
        <taxon>Actinomycetota</taxon>
        <taxon>Actinomycetes</taxon>
        <taxon>Streptosporangiales</taxon>
        <taxon>Streptosporangiaceae</taxon>
        <taxon>Planobispora</taxon>
    </lineage>
</organism>
<evidence type="ECO:0000256" key="1">
    <source>
        <dbReference type="SAM" id="Phobius"/>
    </source>
</evidence>
<evidence type="ECO:0000313" key="3">
    <source>
        <dbReference type="Proteomes" id="UP000616724"/>
    </source>
</evidence>
<protein>
    <recommendedName>
        <fullName evidence="4">DUF3995 domain-containing protein</fullName>
    </recommendedName>
</protein>
<name>A0A8J3RT08_9ACTN</name>
<dbReference type="AlphaFoldDB" id="A0A8J3RT08"/>
<gene>
    <name evidence="2" type="ORF">Plo01_54880</name>
</gene>
<proteinExistence type="predicted"/>
<evidence type="ECO:0000313" key="2">
    <source>
        <dbReference type="EMBL" id="GIH79059.1"/>
    </source>
</evidence>
<feature type="transmembrane region" description="Helical" evidence="1">
    <location>
        <begin position="143"/>
        <end position="168"/>
    </location>
</feature>
<feature type="transmembrane region" description="Helical" evidence="1">
    <location>
        <begin position="55"/>
        <end position="76"/>
    </location>
</feature>
<reference evidence="2 3" key="1">
    <citation type="submission" date="2021-01" db="EMBL/GenBank/DDBJ databases">
        <title>Whole genome shotgun sequence of Planobispora longispora NBRC 13918.</title>
        <authorList>
            <person name="Komaki H."/>
            <person name="Tamura T."/>
        </authorList>
    </citation>
    <scope>NUCLEOTIDE SEQUENCE [LARGE SCALE GENOMIC DNA]</scope>
    <source>
        <strain evidence="2 3">NBRC 13918</strain>
    </source>
</reference>
<keyword evidence="3" id="KW-1185">Reference proteome</keyword>
<comment type="caution">
    <text evidence="2">The sequence shown here is derived from an EMBL/GenBank/DDBJ whole genome shotgun (WGS) entry which is preliminary data.</text>
</comment>
<keyword evidence="1" id="KW-1133">Transmembrane helix</keyword>
<dbReference type="EMBL" id="BOOH01000045">
    <property type="protein sequence ID" value="GIH79059.1"/>
    <property type="molecule type" value="Genomic_DNA"/>
</dbReference>
<accession>A0A8J3RT08</accession>
<dbReference type="Proteomes" id="UP000616724">
    <property type="component" value="Unassembled WGS sequence"/>
</dbReference>
<feature type="transmembrane region" description="Helical" evidence="1">
    <location>
        <begin position="97"/>
        <end position="123"/>
    </location>
</feature>
<keyword evidence="1" id="KW-0812">Transmembrane</keyword>
<sequence length="184" mass="19037">MRVLAYVGAAAFLPYAAMKTTWALGGTFAGVSGAQALATMERNGASGMVLTLERWGIDATVLLAALGAFLIVGLVRPWGQTFPRWTLALRGRRVPRWLPLTPALVGTATLAPYGTIGLVYAALGTAGAVNVSRGDFPTPGDALLVTWIGLGAFAVYGMTLAVAAWSYLRRTRPVCATAAAGGPA</sequence>
<dbReference type="RefSeq" id="WP_203893530.1">
    <property type="nucleotide sequence ID" value="NZ_BOOH01000045.1"/>
</dbReference>
<evidence type="ECO:0008006" key="4">
    <source>
        <dbReference type="Google" id="ProtNLM"/>
    </source>
</evidence>